<proteinExistence type="inferred from homology"/>
<keyword evidence="4 7" id="KW-0689">Ribosomal protein</keyword>
<dbReference type="Proteomes" id="UP000386847">
    <property type="component" value="Chromosome"/>
</dbReference>
<accession>A0A5Q2FAI9</accession>
<reference evidence="9 10" key="1">
    <citation type="submission" date="2019-10" db="EMBL/GenBank/DDBJ databases">
        <title>Genomic analysis of Raineyella sp. CBA3103.</title>
        <authorList>
            <person name="Roh S.W."/>
        </authorList>
    </citation>
    <scope>NUCLEOTIDE SEQUENCE [LARGE SCALE GENOMIC DNA]</scope>
    <source>
        <strain evidence="9 10">CBA3103</strain>
    </source>
</reference>
<sequence>MSTLTIDVLDAQGKKAGTADLPAEIFDVEPNIALIHQVVTAQLAAARQGTHKVKTRAEVSGGGKKPWRQKGTGRARQGSIRSPQWTGGGVAHGPQPRSYAQRTPKKMIAAALYGSLTDRFRDGNLLVVTGFGLDEKPSTKTAVESLGTVSQARKLLVVVNRDEEMAQLSLRNAASVHLLVPDQLNAYDVLNADDVVFTQAALESFVGTRNVEEEQK</sequence>
<evidence type="ECO:0000313" key="9">
    <source>
        <dbReference type="EMBL" id="QGF22747.1"/>
    </source>
</evidence>
<dbReference type="EMBL" id="CP045725">
    <property type="protein sequence ID" value="QGF22747.1"/>
    <property type="molecule type" value="Genomic_DNA"/>
</dbReference>
<dbReference type="KEGG" id="rain:Rai3103_02530"/>
<comment type="subunit">
    <text evidence="7">Part of the 50S ribosomal subunit.</text>
</comment>
<organism evidence="9 10">
    <name type="scientific">Raineyella fluvialis</name>
    <dbReference type="NCBI Taxonomy" id="2662261"/>
    <lineage>
        <taxon>Bacteria</taxon>
        <taxon>Bacillati</taxon>
        <taxon>Actinomycetota</taxon>
        <taxon>Actinomycetes</taxon>
        <taxon>Propionibacteriales</taxon>
        <taxon>Propionibacteriaceae</taxon>
        <taxon>Raineyella</taxon>
    </lineage>
</organism>
<dbReference type="GO" id="GO:0006412">
    <property type="term" value="P:translation"/>
    <property type="evidence" value="ECO:0007669"/>
    <property type="project" value="UniProtKB-UniRule"/>
</dbReference>
<dbReference type="InterPro" id="IPR023574">
    <property type="entry name" value="Ribosomal_uL4_dom_sf"/>
</dbReference>
<gene>
    <name evidence="7 9" type="primary">rplD</name>
    <name evidence="9" type="ORF">Rai3103_02530</name>
</gene>
<dbReference type="PANTHER" id="PTHR10746">
    <property type="entry name" value="50S RIBOSOMAL PROTEIN L4"/>
    <property type="match status" value="1"/>
</dbReference>
<evidence type="ECO:0000256" key="2">
    <source>
        <dbReference type="ARBA" id="ARBA00022730"/>
    </source>
</evidence>
<dbReference type="GO" id="GO:0019843">
    <property type="term" value="F:rRNA binding"/>
    <property type="evidence" value="ECO:0007669"/>
    <property type="project" value="UniProtKB-UniRule"/>
</dbReference>
<comment type="function">
    <text evidence="7">Forms part of the polypeptide exit tunnel.</text>
</comment>
<dbReference type="HAMAP" id="MF_01328_B">
    <property type="entry name" value="Ribosomal_uL4_B"/>
    <property type="match status" value="1"/>
</dbReference>
<keyword evidence="5 7" id="KW-0687">Ribonucleoprotein</keyword>
<protein>
    <recommendedName>
        <fullName evidence="6 7">Large ribosomal subunit protein uL4</fullName>
    </recommendedName>
</protein>
<comment type="similarity">
    <text evidence="1 7">Belongs to the universal ribosomal protein uL4 family.</text>
</comment>
<dbReference type="SUPFAM" id="SSF52166">
    <property type="entry name" value="Ribosomal protein L4"/>
    <property type="match status" value="1"/>
</dbReference>
<name>A0A5Q2FAI9_9ACTN</name>
<keyword evidence="2 7" id="KW-0699">rRNA-binding</keyword>
<dbReference type="GO" id="GO:0005840">
    <property type="term" value="C:ribosome"/>
    <property type="evidence" value="ECO:0007669"/>
    <property type="project" value="UniProtKB-KW"/>
</dbReference>
<dbReference type="InterPro" id="IPR002136">
    <property type="entry name" value="Ribosomal_uL4"/>
</dbReference>
<feature type="region of interest" description="Disordered" evidence="8">
    <location>
        <begin position="52"/>
        <end position="101"/>
    </location>
</feature>
<evidence type="ECO:0000256" key="1">
    <source>
        <dbReference type="ARBA" id="ARBA00010528"/>
    </source>
</evidence>
<evidence type="ECO:0000256" key="8">
    <source>
        <dbReference type="SAM" id="MobiDB-lite"/>
    </source>
</evidence>
<keyword evidence="10" id="KW-1185">Reference proteome</keyword>
<dbReference type="GO" id="GO:1990904">
    <property type="term" value="C:ribonucleoprotein complex"/>
    <property type="evidence" value="ECO:0007669"/>
    <property type="project" value="UniProtKB-KW"/>
</dbReference>
<dbReference type="FunFam" id="3.40.1370.10:FF:000004">
    <property type="entry name" value="50S ribosomal protein L4"/>
    <property type="match status" value="1"/>
</dbReference>
<evidence type="ECO:0000256" key="5">
    <source>
        <dbReference type="ARBA" id="ARBA00023274"/>
    </source>
</evidence>
<dbReference type="Pfam" id="PF00573">
    <property type="entry name" value="Ribosomal_L4"/>
    <property type="match status" value="1"/>
</dbReference>
<dbReference type="InterPro" id="IPR013005">
    <property type="entry name" value="Ribosomal_uL4-like"/>
</dbReference>
<comment type="function">
    <text evidence="7">One of the primary rRNA binding proteins, this protein initially binds near the 5'-end of the 23S rRNA. It is important during the early stages of 50S assembly. It makes multiple contacts with different domains of the 23S rRNA in the assembled 50S subunit and ribosome.</text>
</comment>
<dbReference type="GO" id="GO:0003735">
    <property type="term" value="F:structural constituent of ribosome"/>
    <property type="evidence" value="ECO:0007669"/>
    <property type="project" value="InterPro"/>
</dbReference>
<keyword evidence="3 7" id="KW-0694">RNA-binding</keyword>
<dbReference type="AlphaFoldDB" id="A0A5Q2FAI9"/>
<dbReference type="Gene3D" id="3.40.1370.10">
    <property type="match status" value="1"/>
</dbReference>
<evidence type="ECO:0000256" key="3">
    <source>
        <dbReference type="ARBA" id="ARBA00022884"/>
    </source>
</evidence>
<evidence type="ECO:0000256" key="7">
    <source>
        <dbReference type="HAMAP-Rule" id="MF_01328"/>
    </source>
</evidence>
<dbReference type="PANTHER" id="PTHR10746:SF6">
    <property type="entry name" value="LARGE RIBOSOMAL SUBUNIT PROTEIN UL4M"/>
    <property type="match status" value="1"/>
</dbReference>
<evidence type="ECO:0000256" key="6">
    <source>
        <dbReference type="ARBA" id="ARBA00035244"/>
    </source>
</evidence>
<dbReference type="RefSeq" id="WP_153571275.1">
    <property type="nucleotide sequence ID" value="NZ_CP045725.1"/>
</dbReference>
<evidence type="ECO:0000256" key="4">
    <source>
        <dbReference type="ARBA" id="ARBA00022980"/>
    </source>
</evidence>
<evidence type="ECO:0000313" key="10">
    <source>
        <dbReference type="Proteomes" id="UP000386847"/>
    </source>
</evidence>
<dbReference type="NCBIfam" id="TIGR03953">
    <property type="entry name" value="rplD_bact"/>
    <property type="match status" value="1"/>
</dbReference>